<organism evidence="1 2">
    <name type="scientific">Romanomermis culicivorax</name>
    <name type="common">Nematode worm</name>
    <dbReference type="NCBI Taxonomy" id="13658"/>
    <lineage>
        <taxon>Eukaryota</taxon>
        <taxon>Metazoa</taxon>
        <taxon>Ecdysozoa</taxon>
        <taxon>Nematoda</taxon>
        <taxon>Enoplea</taxon>
        <taxon>Dorylaimia</taxon>
        <taxon>Mermithida</taxon>
        <taxon>Mermithoidea</taxon>
        <taxon>Mermithidae</taxon>
        <taxon>Romanomermis</taxon>
    </lineage>
</organism>
<protein>
    <submittedName>
        <fullName evidence="2">Uncharacterized protein</fullName>
    </submittedName>
</protein>
<reference evidence="2" key="1">
    <citation type="submission" date="2022-11" db="UniProtKB">
        <authorList>
            <consortium name="WormBaseParasite"/>
        </authorList>
    </citation>
    <scope>IDENTIFICATION</scope>
</reference>
<evidence type="ECO:0000313" key="1">
    <source>
        <dbReference type="Proteomes" id="UP000887565"/>
    </source>
</evidence>
<evidence type="ECO:0000313" key="2">
    <source>
        <dbReference type="WBParaSite" id="nRc.2.0.1.t27700-RA"/>
    </source>
</evidence>
<dbReference type="Gene3D" id="1.20.58.60">
    <property type="match status" value="1"/>
</dbReference>
<dbReference type="Pfam" id="PF00435">
    <property type="entry name" value="Spectrin"/>
    <property type="match status" value="1"/>
</dbReference>
<proteinExistence type="predicted"/>
<dbReference type="SUPFAM" id="SSF46966">
    <property type="entry name" value="Spectrin repeat"/>
    <property type="match status" value="1"/>
</dbReference>
<accession>A0A915JNC1</accession>
<dbReference type="AlphaFoldDB" id="A0A915JNC1"/>
<sequence>MHTKLVSTELGKNSKEAEYCLVQHKNEYGPEIDARQSAVDQFVANGNQMVQAKHLLADEIEEKVAHLELSYKNLKATWRERLDLYELNLDVQLWKEQAENLESFLQENESRIVDESDWSNLDDNILNIERKLVEHNDFITLLEGQKNRVDNVKRLTMLEKVFGSQLDRENSRKMSENVLKEKLRKEQIRTLEKQKVLQ</sequence>
<name>A0A915JNC1_ROMCU</name>
<dbReference type="Proteomes" id="UP000887565">
    <property type="component" value="Unplaced"/>
</dbReference>
<keyword evidence="1" id="KW-1185">Reference proteome</keyword>
<dbReference type="WBParaSite" id="nRc.2.0.1.t27700-RA">
    <property type="protein sequence ID" value="nRc.2.0.1.t27700-RA"/>
    <property type="gene ID" value="nRc.2.0.1.g27700"/>
</dbReference>
<dbReference type="InterPro" id="IPR002017">
    <property type="entry name" value="Spectrin_repeat"/>
</dbReference>